<evidence type="ECO:0000313" key="2">
    <source>
        <dbReference type="EMBL" id="KAK0670576.1"/>
    </source>
</evidence>
<dbReference type="GO" id="GO:0006360">
    <property type="term" value="P:transcription by RNA polymerase I"/>
    <property type="evidence" value="ECO:0007669"/>
    <property type="project" value="InterPro"/>
</dbReference>
<organism evidence="2 3">
    <name type="scientific">Cercophora samala</name>
    <dbReference type="NCBI Taxonomy" id="330535"/>
    <lineage>
        <taxon>Eukaryota</taxon>
        <taxon>Fungi</taxon>
        <taxon>Dikarya</taxon>
        <taxon>Ascomycota</taxon>
        <taxon>Pezizomycotina</taxon>
        <taxon>Sordariomycetes</taxon>
        <taxon>Sordariomycetidae</taxon>
        <taxon>Sordariales</taxon>
        <taxon>Lasiosphaeriaceae</taxon>
        <taxon>Cercophora</taxon>
    </lineage>
</organism>
<dbReference type="InterPro" id="IPR022793">
    <property type="entry name" value="Rrn10"/>
</dbReference>
<feature type="region of interest" description="Disordered" evidence="1">
    <location>
        <begin position="54"/>
        <end position="75"/>
    </location>
</feature>
<dbReference type="EMBL" id="JAULSY010000030">
    <property type="protein sequence ID" value="KAK0670576.1"/>
    <property type="molecule type" value="Genomic_DNA"/>
</dbReference>
<protein>
    <submittedName>
        <fullName evidence="2">Uncharacterized protein</fullName>
    </submittedName>
</protein>
<feature type="region of interest" description="Disordered" evidence="1">
    <location>
        <begin position="1"/>
        <end position="31"/>
    </location>
</feature>
<feature type="compositionally biased region" description="Basic residues" evidence="1">
    <location>
        <begin position="57"/>
        <end position="66"/>
    </location>
</feature>
<gene>
    <name evidence="2" type="ORF">QBC41DRAFT_354969</name>
</gene>
<dbReference type="PANTHER" id="PTHR28054:SF1">
    <property type="entry name" value="RNA POLYMERASE I-SPECIFIC TRANSCRIPTION INITIATION FACTOR RRN10"/>
    <property type="match status" value="1"/>
</dbReference>
<dbReference type="AlphaFoldDB" id="A0AA39ZGD9"/>
<evidence type="ECO:0000256" key="1">
    <source>
        <dbReference type="SAM" id="MobiDB-lite"/>
    </source>
</evidence>
<feature type="region of interest" description="Disordered" evidence="1">
    <location>
        <begin position="192"/>
        <end position="262"/>
    </location>
</feature>
<accession>A0AA39ZGD9</accession>
<reference evidence="2" key="1">
    <citation type="submission" date="2023-06" db="EMBL/GenBank/DDBJ databases">
        <title>Genome-scale phylogeny and comparative genomics of the fungal order Sordariales.</title>
        <authorList>
            <consortium name="Lawrence Berkeley National Laboratory"/>
            <person name="Hensen N."/>
            <person name="Bonometti L."/>
            <person name="Westerberg I."/>
            <person name="Brannstrom I.O."/>
            <person name="Guillou S."/>
            <person name="Cros-Aarteil S."/>
            <person name="Calhoun S."/>
            <person name="Haridas S."/>
            <person name="Kuo A."/>
            <person name="Mondo S."/>
            <person name="Pangilinan J."/>
            <person name="Riley R."/>
            <person name="Labutti K."/>
            <person name="Andreopoulos B."/>
            <person name="Lipzen A."/>
            <person name="Chen C."/>
            <person name="Yanf M."/>
            <person name="Daum C."/>
            <person name="Ng V."/>
            <person name="Clum A."/>
            <person name="Steindorff A."/>
            <person name="Ohm R."/>
            <person name="Martin F."/>
            <person name="Silar P."/>
            <person name="Natvig D."/>
            <person name="Lalanne C."/>
            <person name="Gautier V."/>
            <person name="Ament-Velasquez S.L."/>
            <person name="Kruys A."/>
            <person name="Hutchinson M.I."/>
            <person name="Powell A.J."/>
            <person name="Barry K."/>
            <person name="Miller A.N."/>
            <person name="Grigoriev I.V."/>
            <person name="Debuchy R."/>
            <person name="Gladieux P."/>
            <person name="Thoren M.H."/>
            <person name="Johannesson H."/>
        </authorList>
    </citation>
    <scope>NUCLEOTIDE SEQUENCE</scope>
    <source>
        <strain evidence="2">CBS 307.81</strain>
    </source>
</reference>
<comment type="caution">
    <text evidence="2">The sequence shown here is derived from an EMBL/GenBank/DDBJ whole genome shotgun (WGS) entry which is preliminary data.</text>
</comment>
<proteinExistence type="predicted"/>
<keyword evidence="3" id="KW-1185">Reference proteome</keyword>
<name>A0AA39ZGD9_9PEZI</name>
<dbReference type="PANTHER" id="PTHR28054">
    <property type="entry name" value="RNA POLYMERASE I-SPECIFIC TRANSCRIPTION INITIATION FACTOR RRN10"/>
    <property type="match status" value="1"/>
</dbReference>
<sequence>MSSQTDSSDERLSDLELAHSSSPAPSRFSRASSYRGREYNLYDAVAGQVSLNERVRPHASSRRRQPRPGSGAFNARTSRLAPEEVLFRRHNAPTRYAEHDIYWANEDLQPPQQLPDSALLKSVHCYASKFYDYTTLSRTALHSQTQTNSGFFQKKVNTDLRSLDETALLAFGVLLEEASREVLGKRGDLVFTDAEGCQPPPAPSRSAGAKPAAMAATLVESPAVENRETKGASGGAPEDDVSRHEGGQKKRRKVARRTKKSP</sequence>
<feature type="compositionally biased region" description="Low complexity" evidence="1">
    <location>
        <begin position="20"/>
        <end position="31"/>
    </location>
</feature>
<feature type="compositionally biased region" description="Basic residues" evidence="1">
    <location>
        <begin position="249"/>
        <end position="262"/>
    </location>
</feature>
<dbReference type="Proteomes" id="UP001174997">
    <property type="component" value="Unassembled WGS sequence"/>
</dbReference>
<feature type="compositionally biased region" description="Basic and acidic residues" evidence="1">
    <location>
        <begin position="8"/>
        <end position="17"/>
    </location>
</feature>
<evidence type="ECO:0000313" key="3">
    <source>
        <dbReference type="Proteomes" id="UP001174997"/>
    </source>
</evidence>